<accession>L0A0X7</accession>
<keyword evidence="2" id="KW-1185">Reference proteome</keyword>
<dbReference type="RefSeq" id="WP_015235858.1">
    <property type="nucleotide sequence ID" value="NC_019793.1"/>
</dbReference>
<dbReference type="HOGENOM" id="CLU_2205746_0_0_0"/>
<protein>
    <submittedName>
        <fullName evidence="1">Uncharacterized protein</fullName>
    </submittedName>
</protein>
<proteinExistence type="predicted"/>
<dbReference type="PATRIC" id="fig|937777.3.peg.2067"/>
<dbReference type="STRING" id="937777.Deipe_2057"/>
<evidence type="ECO:0000313" key="1">
    <source>
        <dbReference type="EMBL" id="AFZ67553.1"/>
    </source>
</evidence>
<dbReference type="EMBL" id="CP003382">
    <property type="protein sequence ID" value="AFZ67553.1"/>
    <property type="molecule type" value="Genomic_DNA"/>
</dbReference>
<dbReference type="AlphaFoldDB" id="L0A0X7"/>
<evidence type="ECO:0000313" key="2">
    <source>
        <dbReference type="Proteomes" id="UP000010467"/>
    </source>
</evidence>
<dbReference type="Proteomes" id="UP000010467">
    <property type="component" value="Chromosome"/>
</dbReference>
<sequence length="107" mass="12008">MTRYTPPTILQRAQGLVQRDRARQQLQKQTDKGISKYGQTLDTYPGDYATVLQHALEEAADLTQYLLRAADLAPDGHMQATLMCIGRSVARDFDDLAWLLDVEAEAI</sequence>
<gene>
    <name evidence="1" type="ordered locus">Deipe_2057</name>
</gene>
<organism evidence="1 2">
    <name type="scientific">Deinococcus peraridilitoris (strain DSM 19664 / LMG 22246 / CIP 109416 / KR-200)</name>
    <dbReference type="NCBI Taxonomy" id="937777"/>
    <lineage>
        <taxon>Bacteria</taxon>
        <taxon>Thermotogati</taxon>
        <taxon>Deinococcota</taxon>
        <taxon>Deinococci</taxon>
        <taxon>Deinococcales</taxon>
        <taxon>Deinococcaceae</taxon>
        <taxon>Deinococcus</taxon>
    </lineage>
</organism>
<dbReference type="KEGG" id="dpd:Deipe_2057"/>
<name>L0A0X7_DEIPD</name>
<reference evidence="2" key="1">
    <citation type="submission" date="2012-03" db="EMBL/GenBank/DDBJ databases">
        <title>Complete sequence of chromosome of Deinococcus peraridilitoris DSM 19664.</title>
        <authorList>
            <person name="Lucas S."/>
            <person name="Copeland A."/>
            <person name="Lapidus A."/>
            <person name="Glavina del Rio T."/>
            <person name="Dalin E."/>
            <person name="Tice H."/>
            <person name="Bruce D."/>
            <person name="Goodwin L."/>
            <person name="Pitluck S."/>
            <person name="Peters L."/>
            <person name="Mikhailova N."/>
            <person name="Lu M."/>
            <person name="Kyrpides N."/>
            <person name="Mavromatis K."/>
            <person name="Ivanova N."/>
            <person name="Brettin T."/>
            <person name="Detter J.C."/>
            <person name="Han C."/>
            <person name="Larimer F."/>
            <person name="Land M."/>
            <person name="Hauser L."/>
            <person name="Markowitz V."/>
            <person name="Cheng J.-F."/>
            <person name="Hugenholtz P."/>
            <person name="Woyke T."/>
            <person name="Wu D."/>
            <person name="Pukall R."/>
            <person name="Steenblock K."/>
            <person name="Brambilla E."/>
            <person name="Klenk H.-P."/>
            <person name="Eisen J.A."/>
        </authorList>
    </citation>
    <scope>NUCLEOTIDE SEQUENCE [LARGE SCALE GENOMIC DNA]</scope>
    <source>
        <strain evidence="2">DSM 19664 / LMG 22246 / CIP 109416 / KR-200</strain>
    </source>
</reference>